<dbReference type="EMBL" id="FZMO01000412">
    <property type="protein sequence ID" value="SNQ50455.1"/>
    <property type="molecule type" value="Genomic_DNA"/>
</dbReference>
<evidence type="ECO:0000256" key="2">
    <source>
        <dbReference type="SAM" id="MobiDB-lite"/>
    </source>
</evidence>
<keyword evidence="6" id="KW-1185">Reference proteome</keyword>
<dbReference type="InterPro" id="IPR001932">
    <property type="entry name" value="PPM-type_phosphatase-like_dom"/>
</dbReference>
<keyword evidence="1" id="KW-0378">Hydrolase</keyword>
<dbReference type="PANTHER" id="PTHR43156:SF2">
    <property type="entry name" value="STAGE II SPORULATION PROTEIN E"/>
    <property type="match status" value="1"/>
</dbReference>
<keyword evidence="3" id="KW-0812">Transmembrane</keyword>
<proteinExistence type="predicted"/>
<dbReference type="Pfam" id="PF07228">
    <property type="entry name" value="SpoIIE"/>
    <property type="match status" value="1"/>
</dbReference>
<feature type="transmembrane region" description="Helical" evidence="3">
    <location>
        <begin position="21"/>
        <end position="43"/>
    </location>
</feature>
<dbReference type="AlphaFoldDB" id="A0A2I2KXR6"/>
<feature type="compositionally biased region" description="Polar residues" evidence="2">
    <location>
        <begin position="338"/>
        <end position="348"/>
    </location>
</feature>
<evidence type="ECO:0000313" key="5">
    <source>
        <dbReference type="EMBL" id="SNQ50455.1"/>
    </source>
</evidence>
<feature type="compositionally biased region" description="Pro residues" evidence="2">
    <location>
        <begin position="357"/>
        <end position="366"/>
    </location>
</feature>
<organism evidence="5 6">
    <name type="scientific">Frankia canadensis</name>
    <dbReference type="NCBI Taxonomy" id="1836972"/>
    <lineage>
        <taxon>Bacteria</taxon>
        <taxon>Bacillati</taxon>
        <taxon>Actinomycetota</taxon>
        <taxon>Actinomycetes</taxon>
        <taxon>Frankiales</taxon>
        <taxon>Frankiaceae</taxon>
        <taxon>Frankia</taxon>
    </lineage>
</organism>
<evidence type="ECO:0000256" key="1">
    <source>
        <dbReference type="ARBA" id="ARBA00022801"/>
    </source>
</evidence>
<keyword evidence="3" id="KW-1133">Transmembrane helix</keyword>
<dbReference type="InterPro" id="IPR036457">
    <property type="entry name" value="PPM-type-like_dom_sf"/>
</dbReference>
<keyword evidence="3" id="KW-0472">Membrane</keyword>
<reference evidence="5 6" key="1">
    <citation type="submission" date="2017-06" db="EMBL/GenBank/DDBJ databases">
        <authorList>
            <person name="Kim H.J."/>
            <person name="Triplett B.A."/>
        </authorList>
    </citation>
    <scope>NUCLEOTIDE SEQUENCE [LARGE SCALE GENOMIC DNA]</scope>
    <source>
        <strain evidence="5">FRACA_ARgP5</strain>
    </source>
</reference>
<evidence type="ECO:0000256" key="3">
    <source>
        <dbReference type="SAM" id="Phobius"/>
    </source>
</evidence>
<gene>
    <name evidence="5" type="ORF">FRACA_470003</name>
</gene>
<dbReference type="OrthoDB" id="311904at2"/>
<sequence length="419" mass="43839">MAERSAADHRTGRGWHRMVPLWPLVLLVGLAGLEFANSQWVILELTVLSPLLAATVVGPRLTTMYGALAVVAVVALGVRDHLYGSGSSGWPAQAVRLGGVAAGGAMAVLLSSYHTRRETKLANVTRVAEAVQRTILTPIPVRTAHLRLAARYESSTAEANVGGDFYAVVAREHGARLLIGDVRGKGLEAVRLASLVTSCFRVVTRQSGDLGTVLRELDAEVASAGMDDDFATALVMDVEGGHVRFTNAGHPDPVLIRDGQAWLLEPPGRQLPLGLGSAGDVVGSACLEPGDRLLLYTDGIAEARDPVTRAFFPLLPGIAASLGTQSAGADHADRLDATGSTRSPTSAATRVPTAAHRPPPQHPPARAPDDAGTVEAQPTDLDTALDHLIASVHAWSGGALHDDVALLAVEILTPPTRSD</sequence>
<evidence type="ECO:0000259" key="4">
    <source>
        <dbReference type="SMART" id="SM00331"/>
    </source>
</evidence>
<dbReference type="Proteomes" id="UP000234331">
    <property type="component" value="Unassembled WGS sequence"/>
</dbReference>
<evidence type="ECO:0000313" key="6">
    <source>
        <dbReference type="Proteomes" id="UP000234331"/>
    </source>
</evidence>
<dbReference type="InterPro" id="IPR052016">
    <property type="entry name" value="Bact_Sigma-Reg"/>
</dbReference>
<dbReference type="RefSeq" id="WP_101833783.1">
    <property type="nucleotide sequence ID" value="NZ_FZMO01000412.1"/>
</dbReference>
<feature type="domain" description="PPM-type phosphatase" evidence="4">
    <location>
        <begin position="143"/>
        <end position="411"/>
    </location>
</feature>
<protein>
    <submittedName>
        <fullName evidence="5">Protein serine/threonine phosphatase</fullName>
    </submittedName>
</protein>
<dbReference type="SUPFAM" id="SSF81606">
    <property type="entry name" value="PP2C-like"/>
    <property type="match status" value="1"/>
</dbReference>
<dbReference type="SMART" id="SM00331">
    <property type="entry name" value="PP2C_SIG"/>
    <property type="match status" value="1"/>
</dbReference>
<name>A0A2I2KXR6_9ACTN</name>
<accession>A0A2I2KXR6</accession>
<feature type="region of interest" description="Disordered" evidence="2">
    <location>
        <begin position="329"/>
        <end position="375"/>
    </location>
</feature>
<dbReference type="PANTHER" id="PTHR43156">
    <property type="entry name" value="STAGE II SPORULATION PROTEIN E-RELATED"/>
    <property type="match status" value="1"/>
</dbReference>
<dbReference type="GO" id="GO:0016791">
    <property type="term" value="F:phosphatase activity"/>
    <property type="evidence" value="ECO:0007669"/>
    <property type="project" value="TreeGrafter"/>
</dbReference>
<feature type="transmembrane region" description="Helical" evidence="3">
    <location>
        <begin position="63"/>
        <end position="82"/>
    </location>
</feature>
<dbReference type="Gene3D" id="3.60.40.10">
    <property type="entry name" value="PPM-type phosphatase domain"/>
    <property type="match status" value="1"/>
</dbReference>